<evidence type="ECO:0000313" key="2">
    <source>
        <dbReference type="Proteomes" id="UP000256373"/>
    </source>
</evidence>
<accession>A0A3D8YEB3</accession>
<keyword evidence="2" id="KW-1185">Reference proteome</keyword>
<evidence type="ECO:0000313" key="1">
    <source>
        <dbReference type="EMBL" id="REA62846.1"/>
    </source>
</evidence>
<comment type="caution">
    <text evidence="1">The sequence shown here is derived from an EMBL/GenBank/DDBJ whole genome shotgun (WGS) entry which is preliminary data.</text>
</comment>
<gene>
    <name evidence="1" type="ORF">DSL64_07950</name>
</gene>
<dbReference type="Proteomes" id="UP000256373">
    <property type="component" value="Unassembled WGS sequence"/>
</dbReference>
<sequence length="62" mass="7206">MISSKRLLFSNKSNFTDMQVELHASVDVQYDELAVGRCWLKVGKNFYCFKEGFVKVWNGRGK</sequence>
<dbReference type="EMBL" id="QNUL01000004">
    <property type="protein sequence ID" value="REA62846.1"/>
    <property type="molecule type" value="Genomic_DNA"/>
</dbReference>
<reference evidence="1 2" key="1">
    <citation type="submission" date="2018-07" db="EMBL/GenBank/DDBJ databases">
        <title>Dyadobacter roseus sp. nov., isolated from rose rhizosphere soil.</title>
        <authorList>
            <person name="Chen L."/>
        </authorList>
    </citation>
    <scope>NUCLEOTIDE SEQUENCE [LARGE SCALE GENOMIC DNA]</scope>
    <source>
        <strain evidence="1 2">RS19</strain>
    </source>
</reference>
<protein>
    <submittedName>
        <fullName evidence="1">Uncharacterized protein</fullName>
    </submittedName>
</protein>
<dbReference type="AlphaFoldDB" id="A0A3D8YEB3"/>
<proteinExistence type="predicted"/>
<name>A0A3D8YEB3_9BACT</name>
<organism evidence="1 2">
    <name type="scientific">Dyadobacter luteus</name>
    <dbReference type="NCBI Taxonomy" id="2259619"/>
    <lineage>
        <taxon>Bacteria</taxon>
        <taxon>Pseudomonadati</taxon>
        <taxon>Bacteroidota</taxon>
        <taxon>Cytophagia</taxon>
        <taxon>Cytophagales</taxon>
        <taxon>Spirosomataceae</taxon>
        <taxon>Dyadobacter</taxon>
    </lineage>
</organism>